<accession>A0A9P4WPY4</accession>
<dbReference type="PANTHER" id="PTHR33112">
    <property type="entry name" value="DOMAIN PROTEIN, PUTATIVE-RELATED"/>
    <property type="match status" value="1"/>
</dbReference>
<reference evidence="2" key="1">
    <citation type="submission" date="2019-04" db="EMBL/GenBank/DDBJ databases">
        <title>Sequencing of skin fungus with MAO and IRED activity.</title>
        <authorList>
            <person name="Marsaioli A.J."/>
            <person name="Bonatto J.M.C."/>
            <person name="Reis Junior O."/>
        </authorList>
    </citation>
    <scope>NUCLEOTIDE SEQUENCE</scope>
    <source>
        <strain evidence="2">28M1</strain>
    </source>
</reference>
<sequence length="584" mass="67271">MLEEGFAYHNMCGQSEWRMQRTDHSYLGLFVDFDSVLAKRINDRYIYGDPLAGLPLKQVQHWIRKCSEKHEKCFEHPTNLPTRVIDVRTARLKLLDPSPSGAHQYAALSHCWGTCRDFLTTRENLKERTSGFELTDLPATFRDAVTTARVLSIPYLWIDSVCILQGDKDDWEIEGSKMADVYSNATLCIGASDANDDAEGFLRQRKRIPTLDVNIIFTLPTPGRTQLTARLYTQLPLKRPGLHEQYPALHNRAWCLQERYLSPRILFFDRDNMHWECLEDVWSEAGRRLSKHRQMLPDVMPKIDTAGSLSHAPWYNMIREYTTRAISFSTDKLPAVSALALRVAQETGDEYRAGLWKSDLLRGLLWYRVVRYNFRARESAAPWDPNQQRPRSFIAPTWSWASYLGAVDFLGIESSLHVLPSAKLVHSSVVTPGKNQFGEVESGYTTILSPLLTFEEQPFTFDTANERKYGWTHDSLVSRDTETDEVIITSCFDYPNEVRQGWLLGIPLVYRNVADRQHDPENREGSAHETSEQPWLNVSGILIMEKRGNEKVYERVGCFSIEPVQLDPFLNFLRDLWVQETQIV</sequence>
<evidence type="ECO:0000313" key="3">
    <source>
        <dbReference type="Proteomes" id="UP000758155"/>
    </source>
</evidence>
<proteinExistence type="predicted"/>
<evidence type="ECO:0000313" key="2">
    <source>
        <dbReference type="EMBL" id="KAF3038309.1"/>
    </source>
</evidence>
<dbReference type="Pfam" id="PF06985">
    <property type="entry name" value="HET"/>
    <property type="match status" value="1"/>
</dbReference>
<dbReference type="OrthoDB" id="2958217at2759"/>
<dbReference type="AlphaFoldDB" id="A0A9P4WPY4"/>
<organism evidence="2 3">
    <name type="scientific">Didymella heteroderae</name>
    <dbReference type="NCBI Taxonomy" id="1769908"/>
    <lineage>
        <taxon>Eukaryota</taxon>
        <taxon>Fungi</taxon>
        <taxon>Dikarya</taxon>
        <taxon>Ascomycota</taxon>
        <taxon>Pezizomycotina</taxon>
        <taxon>Dothideomycetes</taxon>
        <taxon>Pleosporomycetidae</taxon>
        <taxon>Pleosporales</taxon>
        <taxon>Pleosporineae</taxon>
        <taxon>Didymellaceae</taxon>
        <taxon>Didymella</taxon>
    </lineage>
</organism>
<keyword evidence="3" id="KW-1185">Reference proteome</keyword>
<dbReference type="PANTHER" id="PTHR33112:SF16">
    <property type="entry name" value="HETEROKARYON INCOMPATIBILITY DOMAIN-CONTAINING PROTEIN"/>
    <property type="match status" value="1"/>
</dbReference>
<feature type="domain" description="Heterokaryon incompatibility" evidence="1">
    <location>
        <begin position="105"/>
        <end position="258"/>
    </location>
</feature>
<dbReference type="Proteomes" id="UP000758155">
    <property type="component" value="Unassembled WGS sequence"/>
</dbReference>
<gene>
    <name evidence="2" type="ORF">E8E12_005365</name>
</gene>
<protein>
    <recommendedName>
        <fullName evidence="1">Heterokaryon incompatibility domain-containing protein</fullName>
    </recommendedName>
</protein>
<comment type="caution">
    <text evidence="2">The sequence shown here is derived from an EMBL/GenBank/DDBJ whole genome shotgun (WGS) entry which is preliminary data.</text>
</comment>
<dbReference type="EMBL" id="SWKV01000037">
    <property type="protein sequence ID" value="KAF3038309.1"/>
    <property type="molecule type" value="Genomic_DNA"/>
</dbReference>
<dbReference type="InterPro" id="IPR010730">
    <property type="entry name" value="HET"/>
</dbReference>
<name>A0A9P4WPY4_9PLEO</name>
<evidence type="ECO:0000259" key="1">
    <source>
        <dbReference type="Pfam" id="PF06985"/>
    </source>
</evidence>